<gene>
    <name evidence="2" type="ORF">PR048_015593</name>
</gene>
<dbReference type="Proteomes" id="UP001159363">
    <property type="component" value="Chromosome 4"/>
</dbReference>
<keyword evidence="3" id="KW-1185">Reference proteome</keyword>
<keyword evidence="1" id="KW-0812">Transmembrane</keyword>
<evidence type="ECO:0000256" key="1">
    <source>
        <dbReference type="SAM" id="Phobius"/>
    </source>
</evidence>
<keyword evidence="1" id="KW-1133">Transmembrane helix</keyword>
<comment type="caution">
    <text evidence="2">The sequence shown here is derived from an EMBL/GenBank/DDBJ whole genome shotgun (WGS) entry which is preliminary data.</text>
</comment>
<accession>A0ABQ9HHD9</accession>
<evidence type="ECO:0000313" key="3">
    <source>
        <dbReference type="Proteomes" id="UP001159363"/>
    </source>
</evidence>
<reference evidence="2 3" key="1">
    <citation type="submission" date="2023-02" db="EMBL/GenBank/DDBJ databases">
        <title>LHISI_Scaffold_Assembly.</title>
        <authorList>
            <person name="Stuart O.P."/>
            <person name="Cleave R."/>
            <person name="Magrath M.J.L."/>
            <person name="Mikheyev A.S."/>
        </authorList>
    </citation>
    <scope>NUCLEOTIDE SEQUENCE [LARGE SCALE GENOMIC DNA]</scope>
    <source>
        <strain evidence="2">Daus_M_001</strain>
        <tissue evidence="2">Leg muscle</tissue>
    </source>
</reference>
<feature type="transmembrane region" description="Helical" evidence="1">
    <location>
        <begin position="46"/>
        <end position="70"/>
    </location>
</feature>
<dbReference type="EMBL" id="JARBHB010000005">
    <property type="protein sequence ID" value="KAJ8883739.1"/>
    <property type="molecule type" value="Genomic_DNA"/>
</dbReference>
<protein>
    <submittedName>
        <fullName evidence="2">Uncharacterized protein</fullName>
    </submittedName>
</protein>
<proteinExistence type="predicted"/>
<organism evidence="2 3">
    <name type="scientific">Dryococelus australis</name>
    <dbReference type="NCBI Taxonomy" id="614101"/>
    <lineage>
        <taxon>Eukaryota</taxon>
        <taxon>Metazoa</taxon>
        <taxon>Ecdysozoa</taxon>
        <taxon>Arthropoda</taxon>
        <taxon>Hexapoda</taxon>
        <taxon>Insecta</taxon>
        <taxon>Pterygota</taxon>
        <taxon>Neoptera</taxon>
        <taxon>Polyneoptera</taxon>
        <taxon>Phasmatodea</taxon>
        <taxon>Verophasmatodea</taxon>
        <taxon>Anareolatae</taxon>
        <taxon>Phasmatidae</taxon>
        <taxon>Eurycanthinae</taxon>
        <taxon>Dryococelus</taxon>
    </lineage>
</organism>
<keyword evidence="1" id="KW-0472">Membrane</keyword>
<evidence type="ECO:0000313" key="2">
    <source>
        <dbReference type="EMBL" id="KAJ8883739.1"/>
    </source>
</evidence>
<sequence>MWETNTNLRKQEVRRTKGGIHYQTTFFSSVGRYFFTSSMNISISKAAFIALTASNVHCAIVHYTLLLRLLRSRLLRRDRCDAAENGEHLVLAVW</sequence>
<name>A0ABQ9HHD9_9NEOP</name>